<dbReference type="Proteomes" id="UP000631312">
    <property type="component" value="Unassembled WGS sequence"/>
</dbReference>
<name>A0A7W7H951_9ACTN</name>
<reference evidence="1 4" key="2">
    <citation type="submission" date="2021-01" db="EMBL/GenBank/DDBJ databases">
        <title>Whole genome shotgun sequence of Actinoplanes lobatus NBRC 12513.</title>
        <authorList>
            <person name="Komaki H."/>
            <person name="Tamura T."/>
        </authorList>
    </citation>
    <scope>NUCLEOTIDE SEQUENCE [LARGE SCALE GENOMIC DNA]</scope>
    <source>
        <strain evidence="1 4">NBRC 12513</strain>
    </source>
</reference>
<dbReference type="RefSeq" id="WP_188127572.1">
    <property type="nucleotide sequence ID" value="NZ_BOMP01000063.1"/>
</dbReference>
<comment type="caution">
    <text evidence="2">The sequence shown here is derived from an EMBL/GenBank/DDBJ whole genome shotgun (WGS) entry which is preliminary data.</text>
</comment>
<dbReference type="EMBL" id="BOMP01000063">
    <property type="protein sequence ID" value="GIE41195.1"/>
    <property type="molecule type" value="Genomic_DNA"/>
</dbReference>
<evidence type="ECO:0000313" key="4">
    <source>
        <dbReference type="Proteomes" id="UP000631312"/>
    </source>
</evidence>
<sequence>MADRTVPFNPASGNTVTIPASTNQRFLRLTITGNTGWPAGQLSEFEVYAS</sequence>
<reference evidence="2 3" key="1">
    <citation type="submission" date="2020-08" db="EMBL/GenBank/DDBJ databases">
        <title>Sequencing the genomes of 1000 actinobacteria strains.</title>
        <authorList>
            <person name="Klenk H.-P."/>
        </authorList>
    </citation>
    <scope>NUCLEOTIDE SEQUENCE [LARGE SCALE GENOMIC DNA]</scope>
    <source>
        <strain evidence="2 3">DSM 43150</strain>
    </source>
</reference>
<evidence type="ECO:0000313" key="1">
    <source>
        <dbReference type="EMBL" id="GIE41195.1"/>
    </source>
</evidence>
<dbReference type="Gene3D" id="2.60.120.260">
    <property type="entry name" value="Galactose-binding domain-like"/>
    <property type="match status" value="1"/>
</dbReference>
<protein>
    <submittedName>
        <fullName evidence="2">Uncharacterized protein</fullName>
    </submittedName>
</protein>
<evidence type="ECO:0000313" key="3">
    <source>
        <dbReference type="Proteomes" id="UP000590511"/>
    </source>
</evidence>
<keyword evidence="4" id="KW-1185">Reference proteome</keyword>
<proteinExistence type="predicted"/>
<dbReference type="Proteomes" id="UP000590511">
    <property type="component" value="Unassembled WGS sequence"/>
</dbReference>
<evidence type="ECO:0000313" key="2">
    <source>
        <dbReference type="EMBL" id="MBB4746305.1"/>
    </source>
</evidence>
<organism evidence="2 3">
    <name type="scientific">Actinoplanes lobatus</name>
    <dbReference type="NCBI Taxonomy" id="113568"/>
    <lineage>
        <taxon>Bacteria</taxon>
        <taxon>Bacillati</taxon>
        <taxon>Actinomycetota</taxon>
        <taxon>Actinomycetes</taxon>
        <taxon>Micromonosporales</taxon>
        <taxon>Micromonosporaceae</taxon>
        <taxon>Actinoplanes</taxon>
    </lineage>
</organism>
<gene>
    <name evidence="1" type="ORF">Alo02nite_40930</name>
    <name evidence="2" type="ORF">BJ964_000466</name>
</gene>
<dbReference type="AlphaFoldDB" id="A0A7W7H951"/>
<accession>A0A7W7H951</accession>
<dbReference type="EMBL" id="JACHNC010000001">
    <property type="protein sequence ID" value="MBB4746305.1"/>
    <property type="molecule type" value="Genomic_DNA"/>
</dbReference>